<dbReference type="PANTHER" id="PTHR37540:SF5">
    <property type="entry name" value="TRANSCRIPTION FACTOR DOMAIN-CONTAINING PROTEIN"/>
    <property type="match status" value="1"/>
</dbReference>
<dbReference type="GeneID" id="5481265"/>
<dbReference type="OMA" id="NPAKRDW"/>
<name>A7F842_SCLS1</name>
<keyword evidence="2" id="KW-1185">Reference proteome</keyword>
<evidence type="ECO:0000313" key="2">
    <source>
        <dbReference type="Proteomes" id="UP000001312"/>
    </source>
</evidence>
<dbReference type="Pfam" id="PF11951">
    <property type="entry name" value="Fungal_trans_2"/>
    <property type="match status" value="1"/>
</dbReference>
<dbReference type="HOGENOM" id="CLU_484824_0_0_1"/>
<dbReference type="InParanoid" id="A7F842"/>
<dbReference type="InterPro" id="IPR021858">
    <property type="entry name" value="Fun_TF"/>
</dbReference>
<dbReference type="AlphaFoldDB" id="A7F842"/>
<dbReference type="RefSeq" id="XP_001585204.1">
    <property type="nucleotide sequence ID" value="XM_001585154.1"/>
</dbReference>
<dbReference type="eggNOG" id="ENOG502SQEH">
    <property type="taxonomic scope" value="Eukaryota"/>
</dbReference>
<reference evidence="2" key="1">
    <citation type="journal article" date="2011" name="PLoS Genet.">
        <title>Genomic analysis of the necrotrophic fungal pathogens Sclerotinia sclerotiorum and Botrytis cinerea.</title>
        <authorList>
            <person name="Amselem J."/>
            <person name="Cuomo C.A."/>
            <person name="van Kan J.A."/>
            <person name="Viaud M."/>
            <person name="Benito E.P."/>
            <person name="Couloux A."/>
            <person name="Coutinho P.M."/>
            <person name="de Vries R.P."/>
            <person name="Dyer P.S."/>
            <person name="Fillinger S."/>
            <person name="Fournier E."/>
            <person name="Gout L."/>
            <person name="Hahn M."/>
            <person name="Kohn L."/>
            <person name="Lapalu N."/>
            <person name="Plummer K.M."/>
            <person name="Pradier J.M."/>
            <person name="Quevillon E."/>
            <person name="Sharon A."/>
            <person name="Simon A."/>
            <person name="ten Have A."/>
            <person name="Tudzynski B."/>
            <person name="Tudzynski P."/>
            <person name="Wincker P."/>
            <person name="Andrew M."/>
            <person name="Anthouard V."/>
            <person name="Beever R.E."/>
            <person name="Beffa R."/>
            <person name="Benoit I."/>
            <person name="Bouzid O."/>
            <person name="Brault B."/>
            <person name="Chen Z."/>
            <person name="Choquer M."/>
            <person name="Collemare J."/>
            <person name="Cotton P."/>
            <person name="Danchin E.G."/>
            <person name="Da Silva C."/>
            <person name="Gautier A."/>
            <person name="Giraud C."/>
            <person name="Giraud T."/>
            <person name="Gonzalez C."/>
            <person name="Grossetete S."/>
            <person name="Guldener U."/>
            <person name="Henrissat B."/>
            <person name="Howlett B.J."/>
            <person name="Kodira C."/>
            <person name="Kretschmer M."/>
            <person name="Lappartient A."/>
            <person name="Leroch M."/>
            <person name="Levis C."/>
            <person name="Mauceli E."/>
            <person name="Neuveglise C."/>
            <person name="Oeser B."/>
            <person name="Pearson M."/>
            <person name="Poulain J."/>
            <person name="Poussereau N."/>
            <person name="Quesneville H."/>
            <person name="Rascle C."/>
            <person name="Schumacher J."/>
            <person name="Segurens B."/>
            <person name="Sexton A."/>
            <person name="Silva E."/>
            <person name="Sirven C."/>
            <person name="Soanes D.M."/>
            <person name="Talbot N.J."/>
            <person name="Templeton M."/>
            <person name="Yandava C."/>
            <person name="Yarden O."/>
            <person name="Zeng Q."/>
            <person name="Rollins J.A."/>
            <person name="Lebrun M.H."/>
            <person name="Dickman M."/>
        </authorList>
    </citation>
    <scope>NUCLEOTIDE SEQUENCE [LARGE SCALE GENOMIC DNA]</scope>
    <source>
        <strain evidence="2">ATCC 18683 / 1980 / Ss-1</strain>
    </source>
</reference>
<dbReference type="Proteomes" id="UP000001312">
    <property type="component" value="Unassembled WGS sequence"/>
</dbReference>
<organism evidence="1 2">
    <name type="scientific">Sclerotinia sclerotiorum (strain ATCC 18683 / 1980 / Ss-1)</name>
    <name type="common">White mold</name>
    <name type="synonym">Whetzelinia sclerotiorum</name>
    <dbReference type="NCBI Taxonomy" id="665079"/>
    <lineage>
        <taxon>Eukaryota</taxon>
        <taxon>Fungi</taxon>
        <taxon>Dikarya</taxon>
        <taxon>Ascomycota</taxon>
        <taxon>Pezizomycotina</taxon>
        <taxon>Leotiomycetes</taxon>
        <taxon>Helotiales</taxon>
        <taxon>Sclerotiniaceae</taxon>
        <taxon>Sclerotinia</taxon>
    </lineage>
</organism>
<gene>
    <name evidence="1" type="ORF">SS1G_13772</name>
</gene>
<proteinExistence type="predicted"/>
<dbReference type="PANTHER" id="PTHR37540">
    <property type="entry name" value="TRANSCRIPTION FACTOR (ACR-2), PUTATIVE-RELATED-RELATED"/>
    <property type="match status" value="1"/>
</dbReference>
<protein>
    <recommendedName>
        <fullName evidence="3">Transcription factor domain-containing protein</fullName>
    </recommendedName>
</protein>
<dbReference type="EMBL" id="CH476647">
    <property type="protein sequence ID" value="EDN98913.1"/>
    <property type="molecule type" value="Genomic_DNA"/>
</dbReference>
<dbReference type="KEGG" id="ssl:SS1G_13772"/>
<evidence type="ECO:0000313" key="1">
    <source>
        <dbReference type="EMBL" id="EDN98913.1"/>
    </source>
</evidence>
<evidence type="ECO:0008006" key="3">
    <source>
        <dbReference type="Google" id="ProtNLM"/>
    </source>
</evidence>
<sequence>MDEKGLKISVYKNWNISRKGQWKAITFPSKESRLPTSKSPTTTHPSSVIDIHHNERKPNQNFAFVNSSAQGTKADVNVRKFVRKHVRNDYLSKRTRESKRRPKVRSTTIKHVVDPQSVVYTGGRRNDDLVIEGLIGFPTALSLSPWPIEMTPATHLLLCRYFTYASSRMYPLSKYLSSNPLCSSEWFRFTVNDAVMFHAILYAAALYLSLLQGGKGSEDSVYHLGKVLENVKDKLQKNSQIADDSTIAALSCVALGEAYTGHPDLWHIHMRGIQQMVKTRGTMSSLPIIIQAKLRRSDITGAIDYAAEPYLYYEPRSHSEISISQILPAHMIQSINTSIATIFAKCGIHSNLMEIMQHLAIFYQSIQFAASSRNLLEPRDFLNDIYWIEYELLSFPLSTGINQESGINKATRIGALLFMKSIIDEFPHSTIGPSILLQQLQESLSTIDTSKITEQSRQWLIWLFAIGAVYSKRECISRTWFVEQLAGLHTERLKDLLVDGQIYAEKTGEYEEEFQLYDALGYIHIDKHHHYSVFMYVLDKADHPNESMPCDEETLDSGLWRYLGRWHKQHESAILTDLTLSTFYSFQDPSSVLPERVN</sequence>
<accession>A7F842</accession>